<feature type="region of interest" description="Disordered" evidence="2">
    <location>
        <begin position="471"/>
        <end position="511"/>
    </location>
</feature>
<dbReference type="PANTHER" id="PTHR12357">
    <property type="entry name" value="YTH YT521-B HOMOLOGY DOMAIN-CONTAINING"/>
    <property type="match status" value="1"/>
</dbReference>
<dbReference type="Proteomes" id="UP000325081">
    <property type="component" value="Unassembled WGS sequence"/>
</dbReference>
<organism evidence="4 5">
    <name type="scientific">Striga asiatica</name>
    <name type="common">Asiatic witchweed</name>
    <name type="synonym">Buchnera asiatica</name>
    <dbReference type="NCBI Taxonomy" id="4170"/>
    <lineage>
        <taxon>Eukaryota</taxon>
        <taxon>Viridiplantae</taxon>
        <taxon>Streptophyta</taxon>
        <taxon>Embryophyta</taxon>
        <taxon>Tracheophyta</taxon>
        <taxon>Spermatophyta</taxon>
        <taxon>Magnoliopsida</taxon>
        <taxon>eudicotyledons</taxon>
        <taxon>Gunneridae</taxon>
        <taxon>Pentapetalae</taxon>
        <taxon>asterids</taxon>
        <taxon>lamiids</taxon>
        <taxon>Lamiales</taxon>
        <taxon>Orobanchaceae</taxon>
        <taxon>Buchnereae</taxon>
        <taxon>Striga</taxon>
    </lineage>
</organism>
<evidence type="ECO:0000313" key="5">
    <source>
        <dbReference type="Proteomes" id="UP000325081"/>
    </source>
</evidence>
<comment type="function">
    <text evidence="1">Specifically recognizes and binds N6-methyladenosine (m6A)-containing RNAs, and regulates mRNA stability. M6A is a modification present at internal sites of mRNAs and some non-coding RNAs and plays a role in mRNA stability and processing.</text>
</comment>
<dbReference type="InterPro" id="IPR007275">
    <property type="entry name" value="YTH_domain"/>
</dbReference>
<dbReference type="GO" id="GO:1990247">
    <property type="term" value="F:N6-methyladenosine-containing RNA reader activity"/>
    <property type="evidence" value="ECO:0007669"/>
    <property type="project" value="UniProtKB-UniRule"/>
</dbReference>
<keyword evidence="1" id="KW-0694">RNA-binding</keyword>
<proteinExistence type="inferred from homology"/>
<name>A0A5A7NYF1_STRAF</name>
<sequence>MMSDSSKLQEKDTRKKGMPSVSGTKEASSQTSGVYYPPTSCYDYHYPGYSSTYPQSDEKGYINSVGSAYTGIQPDNSFLYYLPSYGTYTPAYGSEYLQQLCSYGSETFPCYTYDFAYTNGLTGPAAKPGPARSGVGPSGSRNSDGFTASKTNNSLKSKLLDLPFNSATQQPVSHRSRSMYQNYTVNPLNEVGSNLQSSGFMRGLNGAGKFSSLANQSPGLFTQYNPISYTSNDKLWNDNNKYRSKENTGNFVEINKAVTDLTRGPRGENKINFTNLPSEVEQHAFAVDRSKYNSKEFQTDYNNAKFYVIKSYSEDDIHKCIKYDVWSSTPNGNKKLHDAFCEADAKVKETGVRCPVFLFFSVNGSGQFVGVAEMTGQVNFSKNMDFWQLDKWNGFFPIKWHIIKDVPNALLRHITLENNDNRPVTYSRDTQEIGLKQGLEMLSIFKNYSERTCVLDDFEFYENREKVLKAKREARSASQTNDLKNGDHEKEGEKSGEANKTGVSSLVSLTENLSLNNSEQVKSSV</sequence>
<dbReference type="Gene3D" id="3.10.590.10">
    <property type="entry name" value="ph1033 like domains"/>
    <property type="match status" value="1"/>
</dbReference>
<dbReference type="EMBL" id="BKCP01000003">
    <property type="protein sequence ID" value="GER25331.1"/>
    <property type="molecule type" value="Genomic_DNA"/>
</dbReference>
<dbReference type="InterPro" id="IPR045168">
    <property type="entry name" value="YTH_prot"/>
</dbReference>
<keyword evidence="5" id="KW-1185">Reference proteome</keyword>
<feature type="compositionally biased region" description="Polar residues" evidence="2">
    <location>
        <begin position="21"/>
        <end position="32"/>
    </location>
</feature>
<feature type="compositionally biased region" description="Basic and acidic residues" evidence="2">
    <location>
        <begin position="484"/>
        <end position="497"/>
    </location>
</feature>
<protein>
    <recommendedName>
        <fullName evidence="1">YTH domain-containing family protein</fullName>
    </recommendedName>
</protein>
<dbReference type="GO" id="GO:0061157">
    <property type="term" value="P:mRNA destabilization"/>
    <property type="evidence" value="ECO:0007669"/>
    <property type="project" value="TreeGrafter"/>
</dbReference>
<dbReference type="GO" id="GO:0005737">
    <property type="term" value="C:cytoplasm"/>
    <property type="evidence" value="ECO:0007669"/>
    <property type="project" value="TreeGrafter"/>
</dbReference>
<feature type="domain" description="YTH" evidence="3">
    <location>
        <begin position="304"/>
        <end position="445"/>
    </location>
</feature>
<evidence type="ECO:0000256" key="1">
    <source>
        <dbReference type="RuleBase" id="RU369095"/>
    </source>
</evidence>
<feature type="region of interest" description="Disordered" evidence="2">
    <location>
        <begin position="1"/>
        <end position="32"/>
    </location>
</feature>
<gene>
    <name evidence="4" type="ORF">STAS_00904</name>
</gene>
<evidence type="ECO:0000259" key="3">
    <source>
        <dbReference type="PROSITE" id="PS50882"/>
    </source>
</evidence>
<dbReference type="GO" id="GO:0003729">
    <property type="term" value="F:mRNA binding"/>
    <property type="evidence" value="ECO:0007669"/>
    <property type="project" value="UniProtKB-UniRule"/>
</dbReference>
<dbReference type="PROSITE" id="PS50882">
    <property type="entry name" value="YTH"/>
    <property type="match status" value="1"/>
</dbReference>
<dbReference type="Pfam" id="PF04146">
    <property type="entry name" value="YTH"/>
    <property type="match status" value="1"/>
</dbReference>
<evidence type="ECO:0000313" key="4">
    <source>
        <dbReference type="EMBL" id="GER25331.1"/>
    </source>
</evidence>
<dbReference type="CDD" id="cd21134">
    <property type="entry name" value="YTH"/>
    <property type="match status" value="1"/>
</dbReference>
<accession>A0A5A7NYF1</accession>
<dbReference type="PANTHER" id="PTHR12357:SF95">
    <property type="entry name" value="YTH DOMAIN-CONTAINING FAMILY PROTEIN"/>
    <property type="match status" value="1"/>
</dbReference>
<evidence type="ECO:0000256" key="2">
    <source>
        <dbReference type="SAM" id="MobiDB-lite"/>
    </source>
</evidence>
<feature type="compositionally biased region" description="Polar residues" evidence="2">
    <location>
        <begin position="139"/>
        <end position="150"/>
    </location>
</feature>
<comment type="caution">
    <text evidence="4">The sequence shown here is derived from an EMBL/GenBank/DDBJ whole genome shotgun (WGS) entry which is preliminary data.</text>
</comment>
<comment type="similarity">
    <text evidence="1">Belongs to the YTHDF family.</text>
</comment>
<reference evidence="5" key="1">
    <citation type="journal article" date="2019" name="Curr. Biol.">
        <title>Genome Sequence of Striga asiatica Provides Insight into the Evolution of Plant Parasitism.</title>
        <authorList>
            <person name="Yoshida S."/>
            <person name="Kim S."/>
            <person name="Wafula E.K."/>
            <person name="Tanskanen J."/>
            <person name="Kim Y.M."/>
            <person name="Honaas L."/>
            <person name="Yang Z."/>
            <person name="Spallek T."/>
            <person name="Conn C.E."/>
            <person name="Ichihashi Y."/>
            <person name="Cheong K."/>
            <person name="Cui S."/>
            <person name="Der J.P."/>
            <person name="Gundlach H."/>
            <person name="Jiao Y."/>
            <person name="Hori C."/>
            <person name="Ishida J.K."/>
            <person name="Kasahara H."/>
            <person name="Kiba T."/>
            <person name="Kim M.S."/>
            <person name="Koo N."/>
            <person name="Laohavisit A."/>
            <person name="Lee Y.H."/>
            <person name="Lumba S."/>
            <person name="McCourt P."/>
            <person name="Mortimer J.C."/>
            <person name="Mutuku J.M."/>
            <person name="Nomura T."/>
            <person name="Sasaki-Sekimoto Y."/>
            <person name="Seto Y."/>
            <person name="Wang Y."/>
            <person name="Wakatake T."/>
            <person name="Sakakibara H."/>
            <person name="Demura T."/>
            <person name="Yamaguchi S."/>
            <person name="Yoneyama K."/>
            <person name="Manabe R.I."/>
            <person name="Nelson D.C."/>
            <person name="Schulman A.H."/>
            <person name="Timko M.P."/>
            <person name="dePamphilis C.W."/>
            <person name="Choi D."/>
            <person name="Shirasu K."/>
        </authorList>
    </citation>
    <scope>NUCLEOTIDE SEQUENCE [LARGE SCALE GENOMIC DNA]</scope>
    <source>
        <strain evidence="5">cv. UVA1</strain>
    </source>
</reference>
<feature type="compositionally biased region" description="Polar residues" evidence="2">
    <location>
        <begin position="501"/>
        <end position="511"/>
    </location>
</feature>
<dbReference type="AlphaFoldDB" id="A0A5A7NYF1"/>
<feature type="region of interest" description="Disordered" evidence="2">
    <location>
        <begin position="126"/>
        <end position="150"/>
    </location>
</feature>
<dbReference type="OrthoDB" id="306690at2759"/>